<dbReference type="GO" id="GO:0016020">
    <property type="term" value="C:membrane"/>
    <property type="evidence" value="ECO:0007669"/>
    <property type="project" value="InterPro"/>
</dbReference>
<evidence type="ECO:0000256" key="2">
    <source>
        <dbReference type="ARBA" id="ARBA00022692"/>
    </source>
</evidence>
<name>A0A6L7G0R4_9RHOB</name>
<keyword evidence="2 5" id="KW-0812">Transmembrane</keyword>
<keyword evidence="3 5" id="KW-1133">Transmembrane helix</keyword>
<evidence type="ECO:0000256" key="4">
    <source>
        <dbReference type="ARBA" id="ARBA00023136"/>
    </source>
</evidence>
<dbReference type="Pfam" id="PF25963">
    <property type="entry name" value="Beta-barrel_AAEA"/>
    <property type="match status" value="1"/>
</dbReference>
<organism evidence="8 9">
    <name type="scientific">Pseudooceanicola albus</name>
    <dbReference type="NCBI Taxonomy" id="2692189"/>
    <lineage>
        <taxon>Bacteria</taxon>
        <taxon>Pseudomonadati</taxon>
        <taxon>Pseudomonadota</taxon>
        <taxon>Alphaproteobacteria</taxon>
        <taxon>Rhodobacterales</taxon>
        <taxon>Paracoccaceae</taxon>
        <taxon>Pseudooceanicola</taxon>
    </lineage>
</organism>
<accession>A0A6L7G0R4</accession>
<evidence type="ECO:0000256" key="5">
    <source>
        <dbReference type="SAM" id="Phobius"/>
    </source>
</evidence>
<comment type="caution">
    <text evidence="8">The sequence shown here is derived from an EMBL/GenBank/DDBJ whole genome shotgun (WGS) entry which is preliminary data.</text>
</comment>
<evidence type="ECO:0000259" key="7">
    <source>
        <dbReference type="Pfam" id="PF25963"/>
    </source>
</evidence>
<dbReference type="Gene3D" id="2.40.30.170">
    <property type="match status" value="1"/>
</dbReference>
<dbReference type="NCBIfam" id="TIGR01730">
    <property type="entry name" value="RND_mfp"/>
    <property type="match status" value="1"/>
</dbReference>
<dbReference type="AlphaFoldDB" id="A0A6L7G0R4"/>
<evidence type="ECO:0000313" key="9">
    <source>
        <dbReference type="Proteomes" id="UP000477911"/>
    </source>
</evidence>
<dbReference type="InterPro" id="IPR006143">
    <property type="entry name" value="RND_pump_MFP"/>
</dbReference>
<dbReference type="Gene3D" id="2.40.50.100">
    <property type="match status" value="1"/>
</dbReference>
<dbReference type="EMBL" id="WUMU01000006">
    <property type="protein sequence ID" value="MXN17924.1"/>
    <property type="molecule type" value="Genomic_DNA"/>
</dbReference>
<dbReference type="Pfam" id="PF25917">
    <property type="entry name" value="BSH_RND"/>
    <property type="match status" value="1"/>
</dbReference>
<protein>
    <submittedName>
        <fullName evidence="8">Efflux RND transporter periplasmic adaptor subunit</fullName>
    </submittedName>
</protein>
<dbReference type="InterPro" id="IPR058634">
    <property type="entry name" value="AaeA-lik-b-barrel"/>
</dbReference>
<sequence>MIPLLRRNGGRVALTLAMLACAGLLGAHMWRYYMEAPWTRDGRVSADVVRIAPQVGGTVDKVAVQDNQFVHKGDLLFEVDPENFRLTVEAAQASLDSAAETMRLKASTAARDSRLQGVGAISDATIEQTRREAAAARADYRNAQAALAMAQLSLRRTSVRAPVDGYVTNLHLHPGDYAAIGTTEISLVDAGSFHVTGYFRETQLARIHPGDPVHLKLMGSAQRLTGHVDSIGRGIADSNADAGTLGLPEVEPVFDWVRLAQRIPVRIRLDTPPPGVTLAAGLSASAYVDAAPTAMAEAASRSAG</sequence>
<evidence type="ECO:0000313" key="8">
    <source>
        <dbReference type="EMBL" id="MXN17924.1"/>
    </source>
</evidence>
<dbReference type="InterPro" id="IPR050393">
    <property type="entry name" value="MFP_Efflux_Pump"/>
</dbReference>
<dbReference type="Proteomes" id="UP000477911">
    <property type="component" value="Unassembled WGS sequence"/>
</dbReference>
<evidence type="ECO:0000256" key="1">
    <source>
        <dbReference type="ARBA" id="ARBA00009477"/>
    </source>
</evidence>
<feature type="domain" description="Multidrug resistance protein MdtA-like barrel-sandwich hybrid" evidence="6">
    <location>
        <begin position="48"/>
        <end position="188"/>
    </location>
</feature>
<proteinExistence type="inferred from homology"/>
<keyword evidence="4 5" id="KW-0472">Membrane</keyword>
<dbReference type="InterPro" id="IPR058625">
    <property type="entry name" value="MdtA-like_BSH"/>
</dbReference>
<gene>
    <name evidence="8" type="ORF">GR170_08760</name>
</gene>
<comment type="similarity">
    <text evidence="1">Belongs to the membrane fusion protein (MFP) (TC 8.A.1) family.</text>
</comment>
<feature type="domain" description="p-hydroxybenzoic acid efflux pump subunit AaeA-like beta-barrel" evidence="7">
    <location>
        <begin position="192"/>
        <end position="288"/>
    </location>
</feature>
<evidence type="ECO:0000256" key="3">
    <source>
        <dbReference type="ARBA" id="ARBA00022989"/>
    </source>
</evidence>
<keyword evidence="9" id="KW-1185">Reference proteome</keyword>
<dbReference type="PANTHER" id="PTHR30367">
    <property type="entry name" value="P-HYDROXYBENZOIC ACID EFFLUX PUMP SUBUNIT AAEA-RELATED"/>
    <property type="match status" value="1"/>
</dbReference>
<dbReference type="GO" id="GO:0022857">
    <property type="term" value="F:transmembrane transporter activity"/>
    <property type="evidence" value="ECO:0007669"/>
    <property type="project" value="InterPro"/>
</dbReference>
<dbReference type="RefSeq" id="WP_160893741.1">
    <property type="nucleotide sequence ID" value="NZ_WUMU01000006.1"/>
</dbReference>
<dbReference type="SUPFAM" id="SSF111369">
    <property type="entry name" value="HlyD-like secretion proteins"/>
    <property type="match status" value="1"/>
</dbReference>
<feature type="transmembrane region" description="Helical" evidence="5">
    <location>
        <begin position="12"/>
        <end position="33"/>
    </location>
</feature>
<reference evidence="8 9" key="1">
    <citation type="submission" date="2019-12" db="EMBL/GenBank/DDBJ databases">
        <authorList>
            <person name="Li M."/>
        </authorList>
    </citation>
    <scope>NUCLEOTIDE SEQUENCE [LARGE SCALE GENOMIC DNA]</scope>
    <source>
        <strain evidence="8 9">GBMRC 2024</strain>
    </source>
</reference>
<evidence type="ECO:0000259" key="6">
    <source>
        <dbReference type="Pfam" id="PF25917"/>
    </source>
</evidence>
<dbReference type="PANTHER" id="PTHR30367:SF12">
    <property type="entry name" value="P-HYDROXYBENZOIC ACID EFFLUX PUMP SUBUNIT AAEA"/>
    <property type="match status" value="1"/>
</dbReference>